<dbReference type="AlphaFoldDB" id="A0A1I5S440"/>
<evidence type="ECO:0000313" key="1">
    <source>
        <dbReference type="EMBL" id="SFP65361.1"/>
    </source>
</evidence>
<proteinExistence type="predicted"/>
<reference evidence="1 2" key="1">
    <citation type="submission" date="2016-10" db="EMBL/GenBank/DDBJ databases">
        <authorList>
            <person name="de Groot N.N."/>
        </authorList>
    </citation>
    <scope>NUCLEOTIDE SEQUENCE [LARGE SCALE GENOMIC DNA]</scope>
    <source>
        <strain evidence="2">E92,LMG 26720,CCM 7988</strain>
    </source>
</reference>
<dbReference type="EMBL" id="FOXH01000004">
    <property type="protein sequence ID" value="SFP65361.1"/>
    <property type="molecule type" value="Genomic_DNA"/>
</dbReference>
<evidence type="ECO:0000313" key="2">
    <source>
        <dbReference type="Proteomes" id="UP000199306"/>
    </source>
</evidence>
<accession>A0A1I5S440</accession>
<name>A0A1I5S440_9BACT</name>
<keyword evidence="2" id="KW-1185">Reference proteome</keyword>
<organism evidence="1 2">
    <name type="scientific">Pseudarcicella hirudinis</name>
    <dbReference type="NCBI Taxonomy" id="1079859"/>
    <lineage>
        <taxon>Bacteria</taxon>
        <taxon>Pseudomonadati</taxon>
        <taxon>Bacteroidota</taxon>
        <taxon>Cytophagia</taxon>
        <taxon>Cytophagales</taxon>
        <taxon>Flectobacillaceae</taxon>
        <taxon>Pseudarcicella</taxon>
    </lineage>
</organism>
<sequence>MPESIKLGCSKKIIRVKFLNIGENLTLEDDFCHFFNFLATKSQLTIPSDTAILSECFVPN</sequence>
<protein>
    <submittedName>
        <fullName evidence="1">Uncharacterized protein</fullName>
    </submittedName>
</protein>
<dbReference type="Proteomes" id="UP000199306">
    <property type="component" value="Unassembled WGS sequence"/>
</dbReference>
<gene>
    <name evidence="1" type="ORF">SAMN04515674_104391</name>
</gene>